<reference evidence="2 3" key="1">
    <citation type="submission" date="2015-06" db="EMBL/GenBank/DDBJ databases">
        <title>Survival trade-offs in plant roots during colonization by closely related pathogenic and mutualistic fungi.</title>
        <authorList>
            <person name="Hacquard S."/>
            <person name="Kracher B."/>
            <person name="Hiruma K."/>
            <person name="Weinman A."/>
            <person name="Muench P."/>
            <person name="Garrido Oter R."/>
            <person name="Ver Loren van Themaat E."/>
            <person name="Dallerey J.-F."/>
            <person name="Damm U."/>
            <person name="Henrissat B."/>
            <person name="Lespinet O."/>
            <person name="Thon M."/>
            <person name="Kemen E."/>
            <person name="McHardy A.C."/>
            <person name="Schulze-Lefert P."/>
            <person name="O'Connell R.J."/>
        </authorList>
    </citation>
    <scope>NUCLEOTIDE SEQUENCE [LARGE SCALE GENOMIC DNA]</scope>
    <source>
        <strain evidence="2 3">0861</strain>
    </source>
</reference>
<keyword evidence="3" id="KW-1185">Reference proteome</keyword>
<organism evidence="2 3">
    <name type="scientific">Colletotrichum tofieldiae</name>
    <dbReference type="NCBI Taxonomy" id="708197"/>
    <lineage>
        <taxon>Eukaryota</taxon>
        <taxon>Fungi</taxon>
        <taxon>Dikarya</taxon>
        <taxon>Ascomycota</taxon>
        <taxon>Pezizomycotina</taxon>
        <taxon>Sordariomycetes</taxon>
        <taxon>Hypocreomycetidae</taxon>
        <taxon>Glomerellales</taxon>
        <taxon>Glomerellaceae</taxon>
        <taxon>Colletotrichum</taxon>
        <taxon>Colletotrichum spaethianum species complex</taxon>
    </lineage>
</organism>
<evidence type="ECO:0000313" key="2">
    <source>
        <dbReference type="EMBL" id="KZL74947.1"/>
    </source>
</evidence>
<proteinExistence type="predicted"/>
<evidence type="ECO:0000256" key="1">
    <source>
        <dbReference type="SAM" id="MobiDB-lite"/>
    </source>
</evidence>
<feature type="non-terminal residue" evidence="2">
    <location>
        <position position="1"/>
    </location>
</feature>
<evidence type="ECO:0000313" key="3">
    <source>
        <dbReference type="Proteomes" id="UP000076552"/>
    </source>
</evidence>
<feature type="compositionally biased region" description="Basic and acidic residues" evidence="1">
    <location>
        <begin position="150"/>
        <end position="167"/>
    </location>
</feature>
<gene>
    <name evidence="2" type="ORF">CT0861_10804</name>
</gene>
<protein>
    <submittedName>
        <fullName evidence="2">Uncharacterized protein</fullName>
    </submittedName>
</protein>
<comment type="caution">
    <text evidence="2">The sequence shown here is derived from an EMBL/GenBank/DDBJ whole genome shotgun (WGS) entry which is preliminary data.</text>
</comment>
<dbReference type="EMBL" id="LFIV01000028">
    <property type="protein sequence ID" value="KZL74947.1"/>
    <property type="molecule type" value="Genomic_DNA"/>
</dbReference>
<dbReference type="Proteomes" id="UP000076552">
    <property type="component" value="Unassembled WGS sequence"/>
</dbReference>
<feature type="non-terminal residue" evidence="2">
    <location>
        <position position="246"/>
    </location>
</feature>
<sequence length="246" mass="25429">LQVAPAGFTKPASVYRPGRSVSVLLITAAVVGTVNGVMVMGPLGALEVDLVVVEDEPLAMPPLWQVDAARQVSANSSHMKAEKRMTHHIPTTEPSCTGLQFGGVGKCCKDLAGGILTEPSPAVEEGGVHPGELAVADSEGAGDAALRTDGAKGYEGRARIHRDDRASDNQLTQTPPDVWRLRRSWAKAAGIDGSGAPLSAKSTGLMSGMAPARATTEKDAAASAAAWIAQTMLEVPGKNGNPRVVH</sequence>
<name>A0A161YNU8_9PEZI</name>
<dbReference type="AlphaFoldDB" id="A0A161YNU8"/>
<feature type="region of interest" description="Disordered" evidence="1">
    <location>
        <begin position="150"/>
        <end position="173"/>
    </location>
</feature>
<accession>A0A161YNU8</accession>